<keyword evidence="2" id="KW-0489">Methyltransferase</keyword>
<dbReference type="GeneID" id="36592490"/>
<dbReference type="GO" id="GO:0008168">
    <property type="term" value="F:methyltransferase activity"/>
    <property type="evidence" value="ECO:0007669"/>
    <property type="project" value="UniProtKB-KW"/>
</dbReference>
<dbReference type="OrthoDB" id="412788at2759"/>
<name>A0A2J6TUK7_9HELO</name>
<dbReference type="GO" id="GO:0032259">
    <property type="term" value="P:methylation"/>
    <property type="evidence" value="ECO:0007669"/>
    <property type="project" value="UniProtKB-KW"/>
</dbReference>
<dbReference type="Proteomes" id="UP000235371">
    <property type="component" value="Unassembled WGS sequence"/>
</dbReference>
<evidence type="ECO:0000313" key="3">
    <source>
        <dbReference type="Proteomes" id="UP000235371"/>
    </source>
</evidence>
<keyword evidence="3" id="KW-1185">Reference proteome</keyword>
<dbReference type="InterPro" id="IPR044053">
    <property type="entry name" value="AsaB-like"/>
</dbReference>
<dbReference type="GO" id="GO:0016491">
    <property type="term" value="F:oxidoreductase activity"/>
    <property type="evidence" value="ECO:0007669"/>
    <property type="project" value="InterPro"/>
</dbReference>
<dbReference type="PANTHER" id="PTHR34598">
    <property type="entry name" value="BLL6449 PROTEIN"/>
    <property type="match status" value="1"/>
</dbReference>
<sequence length="260" mass="29825">MGQPHEQEGPGNVSSALLYLRKDEIHESEKPYKLQYNPGGDLPHQNTAQESRGPILIQDLRGQSRSFSFENNGFSFLKMESKLDPGDFYNVKRVKDIYYAEIKALLLKYFGAKRVEILEHITRKRHPEFPISTGDDYDYAQPTSITGAESYSIWKPLRGPLADWPLALCDAESVNYEADLIAADVVSRTGYTENFQVYYNPKHQWYYLSGQKSTELAIFCQGDTNYVDRKCVPHCGFRNPLSDPNELPRESIEARAFVFY</sequence>
<dbReference type="RefSeq" id="XP_024743604.1">
    <property type="nucleotide sequence ID" value="XM_024884413.1"/>
</dbReference>
<dbReference type="PANTHER" id="PTHR34598:SF3">
    <property type="entry name" value="OXIDOREDUCTASE AN1597"/>
    <property type="match status" value="1"/>
</dbReference>
<gene>
    <name evidence="2" type="ORF">K444DRAFT_639758</name>
</gene>
<dbReference type="NCBIfam" id="NF041278">
    <property type="entry name" value="CmcJ_NvfI_EfuI"/>
    <property type="match status" value="1"/>
</dbReference>
<dbReference type="InParanoid" id="A0A2J6TUK7"/>
<dbReference type="STRING" id="1095630.A0A2J6TUK7"/>
<evidence type="ECO:0000256" key="1">
    <source>
        <dbReference type="ARBA" id="ARBA00023604"/>
    </source>
</evidence>
<organism evidence="2 3">
    <name type="scientific">Hyaloscypha bicolor E</name>
    <dbReference type="NCBI Taxonomy" id="1095630"/>
    <lineage>
        <taxon>Eukaryota</taxon>
        <taxon>Fungi</taxon>
        <taxon>Dikarya</taxon>
        <taxon>Ascomycota</taxon>
        <taxon>Pezizomycotina</taxon>
        <taxon>Leotiomycetes</taxon>
        <taxon>Helotiales</taxon>
        <taxon>Hyaloscyphaceae</taxon>
        <taxon>Hyaloscypha</taxon>
        <taxon>Hyaloscypha bicolor</taxon>
    </lineage>
</organism>
<reference evidence="2 3" key="1">
    <citation type="submission" date="2016-04" db="EMBL/GenBank/DDBJ databases">
        <title>A degradative enzymes factory behind the ericoid mycorrhizal symbiosis.</title>
        <authorList>
            <consortium name="DOE Joint Genome Institute"/>
            <person name="Martino E."/>
            <person name="Morin E."/>
            <person name="Grelet G."/>
            <person name="Kuo A."/>
            <person name="Kohler A."/>
            <person name="Daghino S."/>
            <person name="Barry K."/>
            <person name="Choi C."/>
            <person name="Cichocki N."/>
            <person name="Clum A."/>
            <person name="Copeland A."/>
            <person name="Hainaut M."/>
            <person name="Haridas S."/>
            <person name="Labutti K."/>
            <person name="Lindquist E."/>
            <person name="Lipzen A."/>
            <person name="Khouja H.-R."/>
            <person name="Murat C."/>
            <person name="Ohm R."/>
            <person name="Olson A."/>
            <person name="Spatafora J."/>
            <person name="Veneault-Fourrey C."/>
            <person name="Henrissat B."/>
            <person name="Grigoriev I."/>
            <person name="Martin F."/>
            <person name="Perotto S."/>
        </authorList>
    </citation>
    <scope>NUCLEOTIDE SEQUENCE [LARGE SCALE GENOMIC DNA]</scope>
    <source>
        <strain evidence="2 3">E</strain>
    </source>
</reference>
<keyword evidence="2" id="KW-0808">Transferase</keyword>
<proteinExistence type="inferred from homology"/>
<dbReference type="EMBL" id="KZ613743">
    <property type="protein sequence ID" value="PMD66700.1"/>
    <property type="molecule type" value="Genomic_DNA"/>
</dbReference>
<accession>A0A2J6TUK7</accession>
<evidence type="ECO:0000313" key="2">
    <source>
        <dbReference type="EMBL" id="PMD66700.1"/>
    </source>
</evidence>
<protein>
    <submittedName>
        <fullName evidence="2">Putative CmcJ-like methyltransferase</fullName>
    </submittedName>
</protein>
<comment type="similarity">
    <text evidence="1">Belongs to the asaB hydroxylase/desaturase family.</text>
</comment>
<dbReference type="AlphaFoldDB" id="A0A2J6TUK7"/>